<dbReference type="InterPro" id="IPR009081">
    <property type="entry name" value="PP-bd_ACP"/>
</dbReference>
<dbReference type="GO" id="GO:0016874">
    <property type="term" value="F:ligase activity"/>
    <property type="evidence" value="ECO:0007669"/>
    <property type="project" value="UniProtKB-KW"/>
</dbReference>
<dbReference type="InterPro" id="IPR006162">
    <property type="entry name" value="Ppantetheine_attach_site"/>
</dbReference>
<dbReference type="InterPro" id="IPR000873">
    <property type="entry name" value="AMP-dep_synth/lig_dom"/>
</dbReference>
<dbReference type="Pfam" id="PF00550">
    <property type="entry name" value="PP-binding"/>
    <property type="match status" value="3"/>
</dbReference>
<dbReference type="RefSeq" id="WP_183567152.1">
    <property type="nucleotide sequence ID" value="NZ_CBCSLB010000014.1"/>
</dbReference>
<keyword evidence="7" id="KW-0045">Antibiotic biosynthesis</keyword>
<dbReference type="GO" id="GO:0072330">
    <property type="term" value="P:monocarboxylic acid biosynthetic process"/>
    <property type="evidence" value="ECO:0007669"/>
    <property type="project" value="UniProtKB-ARBA"/>
</dbReference>
<dbReference type="SUPFAM" id="SSF56801">
    <property type="entry name" value="Acetyl-CoA synthetase-like"/>
    <property type="match status" value="3"/>
</dbReference>
<dbReference type="FunFam" id="2.30.38.10:FF:000001">
    <property type="entry name" value="Non-ribosomal peptide synthetase PvdI"/>
    <property type="match status" value="2"/>
</dbReference>
<dbReference type="PANTHER" id="PTHR45527:SF1">
    <property type="entry name" value="FATTY ACID SYNTHASE"/>
    <property type="match status" value="1"/>
</dbReference>
<dbReference type="Gene3D" id="2.30.38.10">
    <property type="entry name" value="Luciferase, Domain 3"/>
    <property type="match status" value="2"/>
</dbReference>
<dbReference type="InterPro" id="IPR010071">
    <property type="entry name" value="AA_adenyl_dom"/>
</dbReference>
<dbReference type="InterPro" id="IPR042099">
    <property type="entry name" value="ANL_N_sf"/>
</dbReference>
<dbReference type="InterPro" id="IPR020806">
    <property type="entry name" value="PKS_PP-bd"/>
</dbReference>
<keyword evidence="8" id="KW-0511">Multifunctional enzyme</keyword>
<keyword evidence="11" id="KW-1185">Reference proteome</keyword>
<dbReference type="InterPro" id="IPR036736">
    <property type="entry name" value="ACP-like_sf"/>
</dbReference>
<dbReference type="InterPro" id="IPR020845">
    <property type="entry name" value="AMP-binding_CS"/>
</dbReference>
<protein>
    <submittedName>
        <fullName evidence="10">Surfactin family lipopeptide synthetase A/fengycin family lipopeptide synthetase D</fullName>
    </submittedName>
</protein>
<accession>A0A7W5CBF0</accession>
<evidence type="ECO:0000256" key="6">
    <source>
        <dbReference type="ARBA" id="ARBA00022737"/>
    </source>
</evidence>
<dbReference type="Proteomes" id="UP000518605">
    <property type="component" value="Unassembled WGS sequence"/>
</dbReference>
<dbReference type="Gene3D" id="3.40.50.12780">
    <property type="entry name" value="N-terminal domain of ligase-like"/>
    <property type="match status" value="1"/>
</dbReference>
<dbReference type="GO" id="GO:0044550">
    <property type="term" value="P:secondary metabolite biosynthetic process"/>
    <property type="evidence" value="ECO:0007669"/>
    <property type="project" value="UniProtKB-ARBA"/>
</dbReference>
<gene>
    <name evidence="10" type="ORF">FHS16_004261</name>
</gene>
<dbReference type="CDD" id="cd17643">
    <property type="entry name" value="A_NRPS_Cytc1-like"/>
    <property type="match status" value="1"/>
</dbReference>
<dbReference type="Gene3D" id="3.40.50.980">
    <property type="match status" value="4"/>
</dbReference>
<evidence type="ECO:0000259" key="9">
    <source>
        <dbReference type="PROSITE" id="PS50075"/>
    </source>
</evidence>
<dbReference type="PANTHER" id="PTHR45527">
    <property type="entry name" value="NONRIBOSOMAL PEPTIDE SYNTHETASE"/>
    <property type="match status" value="1"/>
</dbReference>
<dbReference type="PROSITE" id="PS00012">
    <property type="entry name" value="PHOSPHOPANTETHEINE"/>
    <property type="match status" value="2"/>
</dbReference>
<evidence type="ECO:0000256" key="7">
    <source>
        <dbReference type="ARBA" id="ARBA00023194"/>
    </source>
</evidence>
<dbReference type="Gene3D" id="3.30.559.30">
    <property type="entry name" value="Nonribosomal peptide synthetase, condensation domain"/>
    <property type="match status" value="2"/>
</dbReference>
<dbReference type="FunFam" id="3.40.50.980:FF:000001">
    <property type="entry name" value="Non-ribosomal peptide synthetase"/>
    <property type="match status" value="2"/>
</dbReference>
<evidence type="ECO:0000256" key="5">
    <source>
        <dbReference type="ARBA" id="ARBA00022598"/>
    </source>
</evidence>
<dbReference type="CDD" id="cd19531">
    <property type="entry name" value="LCL_NRPS-like"/>
    <property type="match status" value="2"/>
</dbReference>
<evidence type="ECO:0000256" key="2">
    <source>
        <dbReference type="ARBA" id="ARBA00006432"/>
    </source>
</evidence>
<dbReference type="Gene3D" id="1.10.1200.10">
    <property type="entry name" value="ACP-like"/>
    <property type="match status" value="3"/>
</dbReference>
<keyword evidence="6" id="KW-0677">Repeat</keyword>
<organism evidence="10 11">
    <name type="scientific">Paenibacillus endophyticus</name>
    <dbReference type="NCBI Taxonomy" id="1294268"/>
    <lineage>
        <taxon>Bacteria</taxon>
        <taxon>Bacillati</taxon>
        <taxon>Bacillota</taxon>
        <taxon>Bacilli</taxon>
        <taxon>Bacillales</taxon>
        <taxon>Paenibacillaceae</taxon>
        <taxon>Paenibacillus</taxon>
    </lineage>
</organism>
<keyword evidence="3" id="KW-0596">Phosphopantetheine</keyword>
<dbReference type="GO" id="GO:0005829">
    <property type="term" value="C:cytosol"/>
    <property type="evidence" value="ECO:0007669"/>
    <property type="project" value="TreeGrafter"/>
</dbReference>
<dbReference type="FunFam" id="3.40.50.980:FF:000002">
    <property type="entry name" value="Enterobactin synthetase component F"/>
    <property type="match status" value="2"/>
</dbReference>
<reference evidence="10 11" key="1">
    <citation type="submission" date="2020-08" db="EMBL/GenBank/DDBJ databases">
        <title>Genomic Encyclopedia of Type Strains, Phase III (KMG-III): the genomes of soil and plant-associated and newly described type strains.</title>
        <authorList>
            <person name="Whitman W."/>
        </authorList>
    </citation>
    <scope>NUCLEOTIDE SEQUENCE [LARGE SCALE GENOMIC DNA]</scope>
    <source>
        <strain evidence="10 11">CECT 8234</strain>
    </source>
</reference>
<dbReference type="FunFam" id="3.40.50.12780:FF:000012">
    <property type="entry name" value="Non-ribosomal peptide synthetase"/>
    <property type="match status" value="2"/>
</dbReference>
<sequence>MNCSNTLINVMMQTSSTEGITFISRNEEHRVDYSLLRQRSLSILYMLQRKGFKPGQIVIIQTEDNQRFIECFWACLLGGFIAVPISAGQGEDQRLKTAKIWSILESPIIITSNQNLLSLLDYAKSNEFSSLYETWKSYSVTTEELDWASGDEGIPWNARETDRAFIQFSSGSTGNPKGVVLTHRNILTNMRAIVHNSGASSNDSSISWMPLTHDMGLIGFHLTPLLAGMKQYIMSTSLFIMNPMLWLAKTHEHRITTLASPNFGYHHLLRHFDEALAETLDLSCVRLIFNGAEPISVQLCREFSKKMQEYGLNQNAMFPVYGMAEATLAVTFPPVHEPLQSIALERNSLHSSGEMREAVVNDAADAIEFVDVGFPVADCEVRIIGEDGRKLTERVIGSIQIRGPHVTSGYYNNIQATQSTIDSEGWLDTGDLGFLRNERLIITGRKKDLIIINGQNIYPHDLERIAAEECAVELGKVAACGVFNLEKQTDEIAFFVTYRGKWQNVVPLIRELKKKMNVRMGTEIAYVIPVRTIPKTTSGKVQRYLLAQQFTAGEFDKSIAQIEEALEKQQIAEAGVADFVSMSPYSEIEKRMIPIWEDALKVRMNGRESHFFESGGHSMKAATLLANIYNEFQAEVSLSDFFLNPTFAGLAFLIEQSAGGPSGGVPQFLPIGEGKHFPLTGGQRNVFLEEQQEGVGISYNVPVVFLIEGDVDVKKLEQALQKLVLRHEALRTSIDWKAGDMVQTVQANIPVRMEIEESAETIESIVRRFVRPFQLDSAPLFRAGLVRCRDNRLYLLFDAHHAIVDGISIRILLEEWLALYGGQSLHPQPLQLKDAAVWMAGTGVALAEEHSKMFWRNQLAADLPGLRMPTDRRRAEKRSFCGDTVQFQLPADLAAGIDQFARSNQMTVNAVLFAVYFLLLHRYTGQIDLVSGTLTSGRTRSEMATIVGMFNHFLPVRTAVCTDESFRKFAGRVHRHLTDLYAHQDYPLERIVADIAMHRTSAHSRLYDTMLIVHNEFDADIAIEISGLRLIQTEVHTGTAKLDFKLDVYMNSHGLLRGVWEFNTDLFAKSSMERMSNHYTELLRSAIAAPDQTLSTIEMVSERERQLLVDWNSTEAEYPAGDTLHELFERQTERDPSRPAVYCGGQQMTYGELNARANRLAFWLREIGGIQADTIVALMAERSIDLVVAIMAVLKAGGAYLPIDPHFPQERIRYMLEDSGAGIVLTQHRFADIANQLVFAGKTVCLEDELLYVGDGGNLKPIASSHHLAYVIYTSGSTGRPKGVMIEHEAAVNRLHWMQRRYPLTGKDRILQKTPYTFDVSVWELLWWSIAGAAVVMLGPREEKDPAAIAEAVERYGVTTMHFVPSMLRAFLDEAENRPRHVDKLASLKRVFASGEALPSREVGRFNQVIADHICVRLINLYGPTEAAIDVTSFDCPWSGESDPVPIGKPIDNIRMYVVGPGDLLQPIGLPGELCIAGIGLARGYLNQLDLTAEKFVPCPFEPEGNRMYRTGDLARWREDGQLEYFGRLDHQVKIRGYRIELGEIEAALMSRDDIREAVVLGKGSSGDDHLLYAYFAATRDISNAEIRAYLAESLPEYMIPSFYVKVDNIPINSSGKADRKALAQLEVRLDDITKYVAPQNEWEAGLAEIWQDVLGLEQVGRHDHFFEIGGHSLKATQLLHKLHKEMQVDLSLRHIFSNPTIEKLAAVLNVAQKSVHVPIPAAEVRKSYPLSAAQNRLYVLHRFEGIGTAYHLPAAFVCEGVLDEIRLERAIQALIGRHESLRTSFELVDGMPMQIIHPQVPFQLERLNGNEASLSAVIKTFTRTFNLEQAPLLRAGIMRLSDEQFLIMFNIHHMISDGVSMAVLVQEFAELYEGKELPALKVQYKDFTMWQHSFLASELLLEQQKYWLETFADEVPLLNMPTDFKRPALKRYEGARVAFTFSAEETDRLKSLAAESDATLFMVLLAVFTIFLSRYSGQDDIVVGSPVSGRPHADLHNLIGMFVNTLPLRNYPSAGKTFSFFLQELSGNTVKALENQDYPFEELVNKLQLPRDISRNPLFEALLVLQNMEIPELNLDQCAMKPLAIEHSTAKFDLVLEVTETGDELNGHLEYSTQLFREETVHRFVGHIRSIALAVAENPQIQIGAIEMLTNEERGALHQFNDTACAYPQHLTIQQIFEEQAAKSPGRAAVVCEAERLTYAELNNKANRVAERLRGKGVVPNERVAILTERSVDMIVGMLAILKAGGCYVPIDPAYPADRIQYMLSDCEARFVLTHSPDTNIHGNSFDVEWIDISESSAQQCENLSCVNNPGDLAYIIYTSGTTGKPKGVMIEHRNVVRLLVHDKPLIDFTKDDVWTMFHSYCFDFSVWEMYGALLFGGKLVVVPKQTAQNPQRFLELLVEENVTVLNQTPSAFYNLLHFDTEKGAADLRLKVVIFGGEALKPAMLKTFHDKYPETKLVNMYGITETTVHVTYKEITDREIQENVSNIGRPIPTLSCYIMDANFMLVPVGVPGELYVGGEGVARGYLNRAELTADKFVSNPFVPRTRLYRSGDLARWLPDGSLEYMGRLDHQVKLRGFRIELGEIEAVLLRHERIADAVVLVNPTQAGDERLCAYFVASGELSVAELRAFLSRTLPDYMIPSSFTTVERFPLTTNGKVDRKALAGLTANLEAITAYSAPKNEMEAGIVTIWRELLQLERIGRQDHFFEIGGNSLLLIRMHAKLEEQFPGVFKVTDLFSRPTVAGLAELLAEREGKDDAVALKGILMPADYFKSRDELQPPFSYRIVLDRRVGQAIDQWMAIRGISPETFFATAWFLLFQHVTGGASNLVLHVRDVSPHSGKQIVAEPSRLSGFDALFHETNHNLGRDREDVYPLAQAKRLGDSDKGNQLFVLLDFYKGGGVGLEIASAYDAVVHGFKENGQYGIVWESSGNRLKRDKAKMLAGRYAAICKWMTDEYGELQASATKED</sequence>
<keyword evidence="4" id="KW-0597">Phosphoprotein</keyword>
<dbReference type="SMART" id="SM00823">
    <property type="entry name" value="PKS_PP"/>
    <property type="match status" value="2"/>
</dbReference>
<dbReference type="Pfam" id="PF00668">
    <property type="entry name" value="Condensation"/>
    <property type="match status" value="2"/>
</dbReference>
<dbReference type="Gene3D" id="3.30.559.10">
    <property type="entry name" value="Chloramphenicol acetyltransferase-like domain"/>
    <property type="match status" value="2"/>
</dbReference>
<dbReference type="NCBIfam" id="TIGR01733">
    <property type="entry name" value="AA-adenyl-dom"/>
    <property type="match status" value="2"/>
</dbReference>
<evidence type="ECO:0000313" key="11">
    <source>
        <dbReference type="Proteomes" id="UP000518605"/>
    </source>
</evidence>
<dbReference type="InterPro" id="IPR001242">
    <property type="entry name" value="Condensation_dom"/>
</dbReference>
<dbReference type="Gene3D" id="3.30.300.30">
    <property type="match status" value="3"/>
</dbReference>
<evidence type="ECO:0000256" key="3">
    <source>
        <dbReference type="ARBA" id="ARBA00022450"/>
    </source>
</evidence>
<dbReference type="GO" id="GO:0043041">
    <property type="term" value="P:amino acid activation for nonribosomal peptide biosynthetic process"/>
    <property type="evidence" value="ECO:0007669"/>
    <property type="project" value="TreeGrafter"/>
</dbReference>
<keyword evidence="5" id="KW-0436">Ligase</keyword>
<dbReference type="SUPFAM" id="SSF52777">
    <property type="entry name" value="CoA-dependent acyltransferases"/>
    <property type="match status" value="4"/>
</dbReference>
<evidence type="ECO:0000256" key="4">
    <source>
        <dbReference type="ARBA" id="ARBA00022553"/>
    </source>
</evidence>
<evidence type="ECO:0000313" key="10">
    <source>
        <dbReference type="EMBL" id="MBB3154185.1"/>
    </source>
</evidence>
<dbReference type="FunFam" id="1.10.1200.10:FF:000005">
    <property type="entry name" value="Nonribosomal peptide synthetase 1"/>
    <property type="match status" value="1"/>
</dbReference>
<comment type="caution">
    <text evidence="10">The sequence shown here is derived from an EMBL/GenBank/DDBJ whole genome shotgun (WGS) entry which is preliminary data.</text>
</comment>
<dbReference type="SUPFAM" id="SSF47336">
    <property type="entry name" value="ACP-like"/>
    <property type="match status" value="3"/>
</dbReference>
<feature type="domain" description="Carrier" evidence="9">
    <location>
        <begin position="2678"/>
        <end position="2753"/>
    </location>
</feature>
<dbReference type="GO" id="GO:0008610">
    <property type="term" value="P:lipid biosynthetic process"/>
    <property type="evidence" value="ECO:0007669"/>
    <property type="project" value="UniProtKB-ARBA"/>
</dbReference>
<evidence type="ECO:0000256" key="1">
    <source>
        <dbReference type="ARBA" id="ARBA00001957"/>
    </source>
</evidence>
<dbReference type="InterPro" id="IPR025110">
    <property type="entry name" value="AMP-bd_C"/>
</dbReference>
<feature type="domain" description="Carrier" evidence="9">
    <location>
        <begin position="1638"/>
        <end position="1713"/>
    </location>
</feature>
<evidence type="ECO:0000256" key="8">
    <source>
        <dbReference type="ARBA" id="ARBA00023268"/>
    </source>
</evidence>
<proteinExistence type="inferred from homology"/>
<dbReference type="PROSITE" id="PS50075">
    <property type="entry name" value="CARRIER"/>
    <property type="match status" value="3"/>
</dbReference>
<dbReference type="GO" id="GO:0017000">
    <property type="term" value="P:antibiotic biosynthetic process"/>
    <property type="evidence" value="ECO:0007669"/>
    <property type="project" value="UniProtKB-KW"/>
</dbReference>
<dbReference type="FunFam" id="1.10.1200.10:FF:000016">
    <property type="entry name" value="Non-ribosomal peptide synthase"/>
    <property type="match status" value="1"/>
</dbReference>
<dbReference type="InterPro" id="IPR023213">
    <property type="entry name" value="CAT-like_dom_sf"/>
</dbReference>
<comment type="cofactor">
    <cofactor evidence="1">
        <name>pantetheine 4'-phosphate</name>
        <dbReference type="ChEBI" id="CHEBI:47942"/>
    </cofactor>
</comment>
<dbReference type="Pfam" id="PF13193">
    <property type="entry name" value="AMP-binding_C"/>
    <property type="match status" value="2"/>
</dbReference>
<name>A0A7W5CBF0_9BACL</name>
<dbReference type="PROSITE" id="PS00455">
    <property type="entry name" value="AMP_BINDING"/>
    <property type="match status" value="3"/>
</dbReference>
<dbReference type="FunFam" id="3.30.300.30:FF:000010">
    <property type="entry name" value="Enterobactin synthetase component F"/>
    <property type="match status" value="1"/>
</dbReference>
<dbReference type="NCBIfam" id="NF003417">
    <property type="entry name" value="PRK04813.1"/>
    <property type="match status" value="4"/>
</dbReference>
<dbReference type="FunFam" id="3.30.300.30:FF:000015">
    <property type="entry name" value="Nonribosomal peptide synthase SidD"/>
    <property type="match status" value="1"/>
</dbReference>
<dbReference type="InterPro" id="IPR045851">
    <property type="entry name" value="AMP-bd_C_sf"/>
</dbReference>
<dbReference type="EMBL" id="JACHXW010000014">
    <property type="protein sequence ID" value="MBB3154185.1"/>
    <property type="molecule type" value="Genomic_DNA"/>
</dbReference>
<dbReference type="Pfam" id="PF00501">
    <property type="entry name" value="AMP-binding"/>
    <property type="match status" value="3"/>
</dbReference>
<comment type="similarity">
    <text evidence="2">Belongs to the ATP-dependent AMP-binding enzyme family.</text>
</comment>
<feature type="domain" description="Carrier" evidence="9">
    <location>
        <begin position="583"/>
        <end position="658"/>
    </location>
</feature>
<dbReference type="GO" id="GO:0031177">
    <property type="term" value="F:phosphopantetheine binding"/>
    <property type="evidence" value="ECO:0007669"/>
    <property type="project" value="InterPro"/>
</dbReference>
<dbReference type="CDD" id="cd05930">
    <property type="entry name" value="A_NRPS"/>
    <property type="match status" value="1"/>
</dbReference>